<feature type="domain" description="Core-binding (CB)" evidence="8">
    <location>
        <begin position="72"/>
        <end position="154"/>
    </location>
</feature>
<dbReference type="Pfam" id="PF14659">
    <property type="entry name" value="Phage_int_SAM_3"/>
    <property type="match status" value="1"/>
</dbReference>
<dbReference type="InterPro" id="IPR002104">
    <property type="entry name" value="Integrase_catalytic"/>
</dbReference>
<dbReference type="InterPro" id="IPR050090">
    <property type="entry name" value="Tyrosine_recombinase_XerCD"/>
</dbReference>
<dbReference type="PROSITE" id="PS51900">
    <property type="entry name" value="CB"/>
    <property type="match status" value="1"/>
</dbReference>
<evidence type="ECO:0000256" key="2">
    <source>
        <dbReference type="ARBA" id="ARBA00022908"/>
    </source>
</evidence>
<evidence type="ECO:0000256" key="6">
    <source>
        <dbReference type="SAM" id="MobiDB-lite"/>
    </source>
</evidence>
<accession>A0ABV8A4K8</accession>
<dbReference type="Pfam" id="PF00589">
    <property type="entry name" value="Phage_integrase"/>
    <property type="match status" value="1"/>
</dbReference>
<dbReference type="InterPro" id="IPR013762">
    <property type="entry name" value="Integrase-like_cat_sf"/>
</dbReference>
<dbReference type="SUPFAM" id="SSF56349">
    <property type="entry name" value="DNA breaking-rejoining enzymes"/>
    <property type="match status" value="1"/>
</dbReference>
<dbReference type="InterPro" id="IPR011010">
    <property type="entry name" value="DNA_brk_join_enz"/>
</dbReference>
<evidence type="ECO:0000313" key="9">
    <source>
        <dbReference type="EMBL" id="MFC3859451.1"/>
    </source>
</evidence>
<dbReference type="InterPro" id="IPR044068">
    <property type="entry name" value="CB"/>
</dbReference>
<feature type="region of interest" description="Disordered" evidence="6">
    <location>
        <begin position="1"/>
        <end position="23"/>
    </location>
</feature>
<organism evidence="9 10">
    <name type="scientific">Deinococcus antarcticus</name>
    <dbReference type="NCBI Taxonomy" id="1298767"/>
    <lineage>
        <taxon>Bacteria</taxon>
        <taxon>Thermotogati</taxon>
        <taxon>Deinococcota</taxon>
        <taxon>Deinococci</taxon>
        <taxon>Deinococcales</taxon>
        <taxon>Deinococcaceae</taxon>
        <taxon>Deinococcus</taxon>
    </lineage>
</organism>
<keyword evidence="2" id="KW-0229">DNA integration</keyword>
<evidence type="ECO:0000256" key="4">
    <source>
        <dbReference type="ARBA" id="ARBA00023172"/>
    </source>
</evidence>
<reference evidence="10" key="1">
    <citation type="journal article" date="2019" name="Int. J. Syst. Evol. Microbiol.">
        <title>The Global Catalogue of Microorganisms (GCM) 10K type strain sequencing project: providing services to taxonomists for standard genome sequencing and annotation.</title>
        <authorList>
            <consortium name="The Broad Institute Genomics Platform"/>
            <consortium name="The Broad Institute Genome Sequencing Center for Infectious Disease"/>
            <person name="Wu L."/>
            <person name="Ma J."/>
        </authorList>
    </citation>
    <scope>NUCLEOTIDE SEQUENCE [LARGE SCALE GENOMIC DNA]</scope>
    <source>
        <strain evidence="10">CCTCC AB 2013263</strain>
    </source>
</reference>
<evidence type="ECO:0000256" key="3">
    <source>
        <dbReference type="ARBA" id="ARBA00023125"/>
    </source>
</evidence>
<evidence type="ECO:0000259" key="7">
    <source>
        <dbReference type="PROSITE" id="PS51898"/>
    </source>
</evidence>
<comment type="caution">
    <text evidence="9">The sequence shown here is derived from an EMBL/GenBank/DDBJ whole genome shotgun (WGS) entry which is preliminary data.</text>
</comment>
<dbReference type="CDD" id="cd01189">
    <property type="entry name" value="INT_ICEBs1_C_like"/>
    <property type="match status" value="1"/>
</dbReference>
<gene>
    <name evidence="9" type="ORF">ACFOPQ_01505</name>
</gene>
<dbReference type="Gene3D" id="1.10.443.10">
    <property type="entry name" value="Intergrase catalytic core"/>
    <property type="match status" value="1"/>
</dbReference>
<dbReference type="EMBL" id="JBHRZF010000011">
    <property type="protein sequence ID" value="MFC3859451.1"/>
    <property type="molecule type" value="Genomic_DNA"/>
</dbReference>
<dbReference type="InterPro" id="IPR004107">
    <property type="entry name" value="Integrase_SAM-like_N"/>
</dbReference>
<keyword evidence="10" id="KW-1185">Reference proteome</keyword>
<sequence length="391" mass="44498">MVKKKEGRVSNGEGSIRKRPDGTHEIRVTAQDALGNKKRISLYGKTRKEVIAKRDALKVEEAGGVLAMPRQVTVKDYLDSWLEHVEKDLKPTTHQSYKYLVDTHITPRLGHLQLQALVPLHVEGMQNAMLSDNLSPRTTAYARAVLRRALQQALKWGLVGRNVAQNVAPPRKASKEMQAWTPEQAAKFLDVARSDHLYAVFYLAIMTGMRRGELLGLRWQDVDEKNLKLHIRQNLVVVNHRPQFIEPKTSKSRRSIHVASETMQILQQHRTQVAAQKAKARERWQEHDLVFPSSVGTPLGTYHLNRTWWNLQAEAGLPRIRFHDLRHTYASLALASKISPKVVSDRLGHANVAFTLQTYAHVYEDEHRAAALDSTQLLKTRKDEDDEEKAG</sequence>
<dbReference type="InterPro" id="IPR010998">
    <property type="entry name" value="Integrase_recombinase_N"/>
</dbReference>
<evidence type="ECO:0000313" key="10">
    <source>
        <dbReference type="Proteomes" id="UP001595748"/>
    </source>
</evidence>
<keyword evidence="3 5" id="KW-0238">DNA-binding</keyword>
<dbReference type="PANTHER" id="PTHR30349:SF64">
    <property type="entry name" value="PROPHAGE INTEGRASE INTD-RELATED"/>
    <property type="match status" value="1"/>
</dbReference>
<dbReference type="Proteomes" id="UP001595748">
    <property type="component" value="Unassembled WGS sequence"/>
</dbReference>
<dbReference type="PROSITE" id="PS51898">
    <property type="entry name" value="TYR_RECOMBINASE"/>
    <property type="match status" value="1"/>
</dbReference>
<proteinExistence type="inferred from homology"/>
<evidence type="ECO:0000256" key="1">
    <source>
        <dbReference type="ARBA" id="ARBA00008857"/>
    </source>
</evidence>
<comment type="similarity">
    <text evidence="1">Belongs to the 'phage' integrase family.</text>
</comment>
<dbReference type="RefSeq" id="WP_380075617.1">
    <property type="nucleotide sequence ID" value="NZ_JBHRZF010000011.1"/>
</dbReference>
<name>A0ABV8A4K8_9DEIO</name>
<protein>
    <submittedName>
        <fullName evidence="9">Tyrosine-type recombinase/integrase</fullName>
    </submittedName>
</protein>
<keyword evidence="4" id="KW-0233">DNA recombination</keyword>
<evidence type="ECO:0000259" key="8">
    <source>
        <dbReference type="PROSITE" id="PS51900"/>
    </source>
</evidence>
<dbReference type="PANTHER" id="PTHR30349">
    <property type="entry name" value="PHAGE INTEGRASE-RELATED"/>
    <property type="match status" value="1"/>
</dbReference>
<evidence type="ECO:0000256" key="5">
    <source>
        <dbReference type="PROSITE-ProRule" id="PRU01248"/>
    </source>
</evidence>
<feature type="domain" description="Tyr recombinase" evidence="7">
    <location>
        <begin position="175"/>
        <end position="373"/>
    </location>
</feature>
<dbReference type="Gene3D" id="1.10.150.130">
    <property type="match status" value="1"/>
</dbReference>